<evidence type="ECO:0000256" key="4">
    <source>
        <dbReference type="ARBA" id="ARBA00022475"/>
    </source>
</evidence>
<dbReference type="Gene3D" id="1.20.1250.20">
    <property type="entry name" value="MFS general substrate transporter like domains"/>
    <property type="match status" value="2"/>
</dbReference>
<proteinExistence type="inferred from homology"/>
<keyword evidence="14" id="KW-1185">Reference proteome</keyword>
<keyword evidence="3" id="KW-0813">Transport</keyword>
<keyword evidence="8 11" id="KW-0472">Membrane</keyword>
<dbReference type="FunFam" id="1.20.1250.20:FF:000001">
    <property type="entry name" value="Dicarboxylate MFS transporter"/>
    <property type="match status" value="1"/>
</dbReference>
<dbReference type="InterPro" id="IPR036259">
    <property type="entry name" value="MFS_trans_sf"/>
</dbReference>
<dbReference type="GO" id="GO:0005886">
    <property type="term" value="C:plasma membrane"/>
    <property type="evidence" value="ECO:0007669"/>
    <property type="project" value="UniProtKB-SubCell"/>
</dbReference>
<evidence type="ECO:0000313" key="14">
    <source>
        <dbReference type="Proteomes" id="UP000295157"/>
    </source>
</evidence>
<dbReference type="SUPFAM" id="SSF103473">
    <property type="entry name" value="MFS general substrate transporter"/>
    <property type="match status" value="1"/>
</dbReference>
<evidence type="ECO:0000256" key="8">
    <source>
        <dbReference type="ARBA" id="ARBA00023136"/>
    </source>
</evidence>
<evidence type="ECO:0000256" key="10">
    <source>
        <dbReference type="ARBA" id="ARBA00039918"/>
    </source>
</evidence>
<keyword evidence="6" id="KW-0769">Symport</keyword>
<feature type="transmembrane region" description="Helical" evidence="11">
    <location>
        <begin position="90"/>
        <end position="108"/>
    </location>
</feature>
<dbReference type="InterPro" id="IPR005828">
    <property type="entry name" value="MFS_sugar_transport-like"/>
</dbReference>
<accession>A0A4R4NGR3</accession>
<reference evidence="13 14" key="1">
    <citation type="submission" date="2019-02" db="EMBL/GenBank/DDBJ databases">
        <title>Draft genome sequences of novel Actinobacteria.</title>
        <authorList>
            <person name="Sahin N."/>
            <person name="Ay H."/>
            <person name="Saygin H."/>
        </authorList>
    </citation>
    <scope>NUCLEOTIDE SEQUENCE [LARGE SCALE GENOMIC DNA]</scope>
    <source>
        <strain evidence="13 14">KC201</strain>
    </source>
</reference>
<evidence type="ECO:0000256" key="3">
    <source>
        <dbReference type="ARBA" id="ARBA00022448"/>
    </source>
</evidence>
<feature type="transmembrane region" description="Helical" evidence="11">
    <location>
        <begin position="243"/>
        <end position="265"/>
    </location>
</feature>
<dbReference type="RefSeq" id="WP_132332214.1">
    <property type="nucleotide sequence ID" value="NZ_SMJZ01000028.1"/>
</dbReference>
<evidence type="ECO:0000256" key="2">
    <source>
        <dbReference type="ARBA" id="ARBA00008240"/>
    </source>
</evidence>
<evidence type="ECO:0000256" key="1">
    <source>
        <dbReference type="ARBA" id="ARBA00004651"/>
    </source>
</evidence>
<dbReference type="EMBL" id="SMJZ01000028">
    <property type="protein sequence ID" value="TDC08421.1"/>
    <property type="molecule type" value="Genomic_DNA"/>
</dbReference>
<evidence type="ECO:0000256" key="9">
    <source>
        <dbReference type="ARBA" id="ARBA00037295"/>
    </source>
</evidence>
<evidence type="ECO:0000256" key="5">
    <source>
        <dbReference type="ARBA" id="ARBA00022692"/>
    </source>
</evidence>
<feature type="transmembrane region" description="Helical" evidence="11">
    <location>
        <begin position="189"/>
        <end position="208"/>
    </location>
</feature>
<evidence type="ECO:0000256" key="6">
    <source>
        <dbReference type="ARBA" id="ARBA00022847"/>
    </source>
</evidence>
<comment type="caution">
    <text evidence="13">The sequence shown here is derived from an EMBL/GenBank/DDBJ whole genome shotgun (WGS) entry which is preliminary data.</text>
</comment>
<dbReference type="OrthoDB" id="8953821at2"/>
<keyword evidence="7 11" id="KW-1133">Transmembrane helix</keyword>
<evidence type="ECO:0000313" key="13">
    <source>
        <dbReference type="EMBL" id="TDC08421.1"/>
    </source>
</evidence>
<dbReference type="Pfam" id="PF00083">
    <property type="entry name" value="Sugar_tr"/>
    <property type="match status" value="1"/>
</dbReference>
<dbReference type="AlphaFoldDB" id="A0A4R4NGR3"/>
<dbReference type="Proteomes" id="UP000295157">
    <property type="component" value="Unassembled WGS sequence"/>
</dbReference>
<evidence type="ECO:0000256" key="7">
    <source>
        <dbReference type="ARBA" id="ARBA00022989"/>
    </source>
</evidence>
<feature type="transmembrane region" description="Helical" evidence="11">
    <location>
        <begin position="277"/>
        <end position="297"/>
    </location>
</feature>
<dbReference type="PROSITE" id="PS00217">
    <property type="entry name" value="SUGAR_TRANSPORT_2"/>
    <property type="match status" value="1"/>
</dbReference>
<protein>
    <recommendedName>
        <fullName evidence="10">Putative proline/betaine transporter</fullName>
    </recommendedName>
</protein>
<comment type="similarity">
    <text evidence="2">Belongs to the major facilitator superfamily. Metabolite:H+ Symporter (MHS) family (TC 2.A.1.6) family.</text>
</comment>
<feature type="transmembrane region" description="Helical" evidence="11">
    <location>
        <begin position="375"/>
        <end position="394"/>
    </location>
</feature>
<dbReference type="GO" id="GO:0015293">
    <property type="term" value="F:symporter activity"/>
    <property type="evidence" value="ECO:0007669"/>
    <property type="project" value="UniProtKB-KW"/>
</dbReference>
<comment type="function">
    <text evidence="9">May be a proton symporter involved in the uptake of osmolytes such as proline and glycine betaine.</text>
</comment>
<keyword evidence="5 11" id="KW-0812">Transmembrane</keyword>
<dbReference type="PANTHER" id="PTHR43045:SF1">
    <property type="entry name" value="SHIKIMATE TRANSPORTER"/>
    <property type="match status" value="1"/>
</dbReference>
<dbReference type="CDD" id="cd17369">
    <property type="entry name" value="MFS_ShiA_like"/>
    <property type="match status" value="1"/>
</dbReference>
<organism evidence="13 14">
    <name type="scientific">Nonomuraea longispora</name>
    <dbReference type="NCBI Taxonomy" id="1848320"/>
    <lineage>
        <taxon>Bacteria</taxon>
        <taxon>Bacillati</taxon>
        <taxon>Actinomycetota</taxon>
        <taxon>Actinomycetes</taxon>
        <taxon>Streptosporangiales</taxon>
        <taxon>Streptosporangiaceae</taxon>
        <taxon>Nonomuraea</taxon>
    </lineage>
</organism>
<keyword evidence="4" id="KW-1003">Cell membrane</keyword>
<gene>
    <name evidence="13" type="ORF">E1267_10425</name>
</gene>
<dbReference type="PANTHER" id="PTHR43045">
    <property type="entry name" value="SHIKIMATE TRANSPORTER"/>
    <property type="match status" value="1"/>
</dbReference>
<dbReference type="PROSITE" id="PS50850">
    <property type="entry name" value="MFS"/>
    <property type="match status" value="1"/>
</dbReference>
<feature type="domain" description="Major facilitator superfamily (MFS) profile" evidence="12">
    <location>
        <begin position="17"/>
        <end position="423"/>
    </location>
</feature>
<feature type="transmembrane region" description="Helical" evidence="11">
    <location>
        <begin position="334"/>
        <end position="354"/>
    </location>
</feature>
<feature type="transmembrane region" description="Helical" evidence="11">
    <location>
        <begin position="309"/>
        <end position="328"/>
    </location>
</feature>
<sequence length="429" mass="44893">MQPTAHPRRPETNPRTVALGAFAGTALEWYDYYVYGAAAALVFNSQFFPQLSPLAGTMASFATFGVGFVARPLGAAIFGHLGDRYGRRRILMVTVVLIGVVTGCIGLLPTYAQIGVAAPILLATLRLLQGLSVGGEWSGAATLAVEHAPKEKRGIYGVMPQMGSPVGSLTATAVFALVSVLPDAQFDSWGWRVPFLLGFPLLLVALWVRSRVDESPVFREMLAEQRAAKRPLVELIRGGGGRLAVGVAVSFVGIGGYYLCGTFLVNYGSDTVGVDRTVLLNAATLGSFINLCLYPLFGRIADRVGPGPVAVWGAAASALAAFPIFWLVGLGSAAGVAAGLVLGVVLVSVSYAACGQLLSEMFAREVRYSGVGLSYNLSGAISGFVPLAATALLAATGENLWTVAAMLCVFSLITLFAAVAARRLRVAEL</sequence>
<evidence type="ECO:0000259" key="12">
    <source>
        <dbReference type="PROSITE" id="PS50850"/>
    </source>
</evidence>
<comment type="subcellular location">
    <subcellularLocation>
        <location evidence="1">Cell membrane</location>
        <topology evidence="1">Multi-pass membrane protein</topology>
    </subcellularLocation>
</comment>
<feature type="transmembrane region" description="Helical" evidence="11">
    <location>
        <begin position="54"/>
        <end position="78"/>
    </location>
</feature>
<evidence type="ECO:0000256" key="11">
    <source>
        <dbReference type="SAM" id="Phobius"/>
    </source>
</evidence>
<dbReference type="InterPro" id="IPR005829">
    <property type="entry name" value="Sugar_transporter_CS"/>
</dbReference>
<feature type="transmembrane region" description="Helical" evidence="11">
    <location>
        <begin position="400"/>
        <end position="421"/>
    </location>
</feature>
<dbReference type="InterPro" id="IPR020846">
    <property type="entry name" value="MFS_dom"/>
</dbReference>
<name>A0A4R4NGR3_9ACTN</name>